<feature type="active site" description="Nucleophile" evidence="4">
    <location>
        <position position="380"/>
    </location>
</feature>
<feature type="chain" id="PRO_5039457031" description="Glutathione hydrolase proenzyme" evidence="8">
    <location>
        <begin position="20"/>
        <end position="570"/>
    </location>
</feature>
<feature type="binding site" evidence="5">
    <location>
        <position position="463"/>
    </location>
    <ligand>
        <name>L-glutamate</name>
        <dbReference type="ChEBI" id="CHEBI:29985"/>
    </ligand>
</feature>
<evidence type="ECO:0000256" key="3">
    <source>
        <dbReference type="ARBA" id="ARBA00047417"/>
    </source>
</evidence>
<comment type="subunit">
    <text evidence="6">This enzyme consists of two polypeptide chains, which are synthesized in precursor form from a single polypeptide.</text>
</comment>
<comment type="catalytic activity">
    <reaction evidence="2 6">
        <text>glutathione + H2O = L-cysteinylglycine + L-glutamate</text>
        <dbReference type="Rhea" id="RHEA:28807"/>
        <dbReference type="ChEBI" id="CHEBI:15377"/>
        <dbReference type="ChEBI" id="CHEBI:29985"/>
        <dbReference type="ChEBI" id="CHEBI:57925"/>
        <dbReference type="ChEBI" id="CHEBI:61694"/>
        <dbReference type="EC" id="3.4.19.13"/>
    </reaction>
</comment>
<dbReference type="PANTHER" id="PTHR43881:SF1">
    <property type="entry name" value="GAMMA-GLUTAMYLTRANSPEPTIDASE (AFU_ORTHOLOGUE AFUA_4G13580)"/>
    <property type="match status" value="1"/>
</dbReference>
<proteinExistence type="inferred from homology"/>
<evidence type="ECO:0000313" key="9">
    <source>
        <dbReference type="EMBL" id="MBK9795333.1"/>
    </source>
</evidence>
<dbReference type="GO" id="GO:0103068">
    <property type="term" value="F:leukotriene C4 gamma-glutamyl transferase activity"/>
    <property type="evidence" value="ECO:0007669"/>
    <property type="project" value="UniProtKB-EC"/>
</dbReference>
<keyword evidence="6" id="KW-0317">Glutathione biosynthesis</keyword>
<evidence type="ECO:0000256" key="1">
    <source>
        <dbReference type="ARBA" id="ARBA00001049"/>
    </source>
</evidence>
<dbReference type="PANTHER" id="PTHR43881">
    <property type="entry name" value="GAMMA-GLUTAMYLTRANSPEPTIDASE (AFU_ORTHOLOGUE AFUA_4G13580)"/>
    <property type="match status" value="1"/>
</dbReference>
<comment type="catalytic activity">
    <reaction evidence="1 6">
        <text>an S-substituted glutathione + H2O = an S-substituted L-cysteinylglycine + L-glutamate</text>
        <dbReference type="Rhea" id="RHEA:59468"/>
        <dbReference type="ChEBI" id="CHEBI:15377"/>
        <dbReference type="ChEBI" id="CHEBI:29985"/>
        <dbReference type="ChEBI" id="CHEBI:90779"/>
        <dbReference type="ChEBI" id="CHEBI:143103"/>
        <dbReference type="EC" id="3.4.19.13"/>
    </reaction>
</comment>
<dbReference type="SUPFAM" id="SSF56235">
    <property type="entry name" value="N-terminal nucleophile aminohydrolases (Ntn hydrolases)"/>
    <property type="match status" value="1"/>
</dbReference>
<comment type="pathway">
    <text evidence="6">Sulfur metabolism; glutathione metabolism.</text>
</comment>
<comment type="catalytic activity">
    <reaction evidence="3 6">
        <text>an N-terminal (5-L-glutamyl)-[peptide] + an alpha-amino acid = 5-L-glutamyl amino acid + an N-terminal L-alpha-aminoacyl-[peptide]</text>
        <dbReference type="Rhea" id="RHEA:23904"/>
        <dbReference type="Rhea" id="RHEA-COMP:9780"/>
        <dbReference type="Rhea" id="RHEA-COMP:9795"/>
        <dbReference type="ChEBI" id="CHEBI:77644"/>
        <dbReference type="ChEBI" id="CHEBI:78597"/>
        <dbReference type="ChEBI" id="CHEBI:78599"/>
        <dbReference type="ChEBI" id="CHEBI:78608"/>
        <dbReference type="EC" id="2.3.2.2"/>
    </reaction>
</comment>
<comment type="caution">
    <text evidence="9">The sequence shown here is derived from an EMBL/GenBank/DDBJ whole genome shotgun (WGS) entry which is preliminary data.</text>
</comment>
<dbReference type="GO" id="GO:0006750">
    <property type="term" value="P:glutathione biosynthetic process"/>
    <property type="evidence" value="ECO:0007669"/>
    <property type="project" value="UniProtKB-KW"/>
</dbReference>
<comment type="PTM">
    <text evidence="6">Cleaved by autocatalysis into a large and a small subunit.</text>
</comment>
<sequence>MHPLLRRALLPLAAGLVIAAPLQGGDRVTGRAFATRSEVAAQHGMACTSQALATQIALDVLKQGGSAVDAAIAANAALGLMEPTGSGMGGDLYAIVWDAKGKKLHGLNASGRSPMSLPLDHFRHLGLKHIPPHGPLPVSVPGCVDGWFELHRKFGRLPMAQVLAPAIRYAKEGFPVSELVAYYWDRSVPTLGRFPGFLETYTVDGKRAPKHGEVFRNPRLAKTLELLAREGRDAFYKGEIARKIDAYMKAQGGFLSYEDLAAHRSEWVAPVSVNYRGYDVWELPPNGQGIAALQMLNILEGYDFSKIPFGSPRHVHLFAEAKKLVFEDRAKFYADAAFMKVPLAWLLSKEYAAQRRALISDTRAARRLEAGHPPLKEGDTIYLTTADGEGNLVSLIQSNYRGMGSGMTPGDLGFCLQDRGELFNLAEGNANTYAPGKRPFHTIIPGFITKNGEPFLSYGVMGGEFQPMGHVQIVMNLVDFAMNAQEAGDAPRISHDGSPEPTGEPGKLPGTIQLESGFPYETVRELMNMGHGVGWLFGGYGGYQGIRWDPKQKVYFGASESRKDGQAAGY</sequence>
<dbReference type="Gene3D" id="1.10.246.130">
    <property type="match status" value="1"/>
</dbReference>
<keyword evidence="6" id="KW-0378">Hydrolase</keyword>
<name>A0A9D7XH58_9BACT</name>
<dbReference type="InterPro" id="IPR043138">
    <property type="entry name" value="GGT_lsub"/>
</dbReference>
<evidence type="ECO:0000256" key="2">
    <source>
        <dbReference type="ARBA" id="ARBA00001089"/>
    </source>
</evidence>
<keyword evidence="6 9" id="KW-0012">Acyltransferase</keyword>
<dbReference type="GO" id="GO:0036374">
    <property type="term" value="F:glutathione hydrolase activity"/>
    <property type="evidence" value="ECO:0007669"/>
    <property type="project" value="UniProtKB-UniRule"/>
</dbReference>
<organism evidence="9 10">
    <name type="scientific">Candidatus Geothrix skivensis</name>
    <dbReference type="NCBI Taxonomy" id="2954439"/>
    <lineage>
        <taxon>Bacteria</taxon>
        <taxon>Pseudomonadati</taxon>
        <taxon>Acidobacteriota</taxon>
        <taxon>Holophagae</taxon>
        <taxon>Holophagales</taxon>
        <taxon>Holophagaceae</taxon>
        <taxon>Geothrix</taxon>
    </lineage>
</organism>
<dbReference type="EMBL" id="JADKIO010000005">
    <property type="protein sequence ID" value="MBK9795333.1"/>
    <property type="molecule type" value="Genomic_DNA"/>
</dbReference>
<protein>
    <recommendedName>
        <fullName evidence="6">Glutathione hydrolase proenzyme</fullName>
        <ecNumber evidence="6">2.3.2.2</ecNumber>
        <ecNumber evidence="6">3.4.19.13</ecNumber>
    </recommendedName>
    <component>
        <recommendedName>
            <fullName evidence="6">Glutathione hydrolase large chain</fullName>
        </recommendedName>
    </component>
    <component>
        <recommendedName>
            <fullName evidence="6">Glutathione hydrolase small chain</fullName>
        </recommendedName>
    </component>
</protein>
<dbReference type="Gene3D" id="3.60.20.40">
    <property type="match status" value="1"/>
</dbReference>
<feature type="signal peptide" evidence="8">
    <location>
        <begin position="1"/>
        <end position="19"/>
    </location>
</feature>
<keyword evidence="6" id="KW-0865">Zymogen</keyword>
<evidence type="ECO:0000256" key="4">
    <source>
        <dbReference type="PIRSR" id="PIRSR600101-1"/>
    </source>
</evidence>
<accession>A0A9D7XH58</accession>
<dbReference type="NCBIfam" id="TIGR00066">
    <property type="entry name" value="g_glut_trans"/>
    <property type="match status" value="1"/>
</dbReference>
<dbReference type="InterPro" id="IPR029055">
    <property type="entry name" value="Ntn_hydrolases_N"/>
</dbReference>
<feature type="region of interest" description="Disordered" evidence="7">
    <location>
        <begin position="488"/>
        <end position="509"/>
    </location>
</feature>
<dbReference type="InterPro" id="IPR000101">
    <property type="entry name" value="GGT_peptidase"/>
</dbReference>
<dbReference type="PRINTS" id="PR01210">
    <property type="entry name" value="GGTRANSPTASE"/>
</dbReference>
<gene>
    <name evidence="9" type="primary">ggt</name>
    <name evidence="9" type="ORF">IPP58_02340</name>
</gene>
<dbReference type="Pfam" id="PF01019">
    <property type="entry name" value="G_glu_transpept"/>
    <property type="match status" value="1"/>
</dbReference>
<keyword evidence="6 9" id="KW-0808">Transferase</keyword>
<evidence type="ECO:0000256" key="5">
    <source>
        <dbReference type="PIRSR" id="PIRSR600101-2"/>
    </source>
</evidence>
<dbReference type="EC" id="3.4.19.13" evidence="6"/>
<evidence type="ECO:0000313" key="10">
    <source>
        <dbReference type="Proteomes" id="UP000886657"/>
    </source>
</evidence>
<evidence type="ECO:0000256" key="6">
    <source>
        <dbReference type="RuleBase" id="RU368036"/>
    </source>
</evidence>
<keyword evidence="8" id="KW-0732">Signal</keyword>
<dbReference type="GO" id="GO:0006751">
    <property type="term" value="P:glutathione catabolic process"/>
    <property type="evidence" value="ECO:0007669"/>
    <property type="project" value="UniProtKB-UniRule"/>
</dbReference>
<dbReference type="EC" id="2.3.2.2" evidence="6"/>
<evidence type="ECO:0000256" key="7">
    <source>
        <dbReference type="SAM" id="MobiDB-lite"/>
    </source>
</evidence>
<comment type="similarity">
    <text evidence="6">Belongs to the gamma-glutamyltransferase family.</text>
</comment>
<evidence type="ECO:0000256" key="8">
    <source>
        <dbReference type="SAM" id="SignalP"/>
    </source>
</evidence>
<dbReference type="InterPro" id="IPR043137">
    <property type="entry name" value="GGT_ssub_C"/>
</dbReference>
<dbReference type="InterPro" id="IPR052896">
    <property type="entry name" value="GGT-like_enzyme"/>
</dbReference>
<reference evidence="9" key="1">
    <citation type="submission" date="2020-10" db="EMBL/GenBank/DDBJ databases">
        <title>Connecting structure to function with the recovery of over 1000 high-quality activated sludge metagenome-assembled genomes encoding full-length rRNA genes using long-read sequencing.</title>
        <authorList>
            <person name="Singleton C.M."/>
            <person name="Petriglieri F."/>
            <person name="Kristensen J.M."/>
            <person name="Kirkegaard R.H."/>
            <person name="Michaelsen T.Y."/>
            <person name="Andersen M.H."/>
            <person name="Karst S.M."/>
            <person name="Dueholm M.S."/>
            <person name="Nielsen P.H."/>
            <person name="Albertsen M."/>
        </authorList>
    </citation>
    <scope>NUCLEOTIDE SEQUENCE</scope>
    <source>
        <strain evidence="9">Skiv_18-Q3-R9-52_MAXAC.067</strain>
    </source>
</reference>
<dbReference type="AlphaFoldDB" id="A0A9D7XH58"/>
<dbReference type="Proteomes" id="UP000886657">
    <property type="component" value="Unassembled WGS sequence"/>
</dbReference>